<accession>A0A9P9FSE2</accession>
<sequence length="226" mass="25581">MASRPATPRATSIFDLPEGIRSDIYQRVLVVRHPIYLFQEKRSRVETFAPDRPTQWLALLHVSQQVCNEARAVLYGMNRFVLVDETPQQVGLLRSFLDGIGSVSVDHLSHLSINFPVIEGTDGQPREVKIREDDLQSLRLLQANCTSLTTLETFVHRQNSKLLTEANKDISQLVREGLPRIDSQLRAIPSLKKIIVRVYVGTFHSAFRIVQSKPIAERNFPSLAVS</sequence>
<evidence type="ECO:0000313" key="1">
    <source>
        <dbReference type="EMBL" id="KAH7175805.1"/>
    </source>
</evidence>
<dbReference type="OrthoDB" id="62952at2759"/>
<dbReference type="EMBL" id="JAGMUV010000001">
    <property type="protein sequence ID" value="KAH7175805.1"/>
    <property type="molecule type" value="Genomic_DNA"/>
</dbReference>
<name>A0A9P9FSE2_9HYPO</name>
<reference evidence="1" key="1">
    <citation type="journal article" date="2021" name="Nat. Commun.">
        <title>Genetic determinants of endophytism in the Arabidopsis root mycobiome.</title>
        <authorList>
            <person name="Mesny F."/>
            <person name="Miyauchi S."/>
            <person name="Thiergart T."/>
            <person name="Pickel B."/>
            <person name="Atanasova L."/>
            <person name="Karlsson M."/>
            <person name="Huettel B."/>
            <person name="Barry K.W."/>
            <person name="Haridas S."/>
            <person name="Chen C."/>
            <person name="Bauer D."/>
            <person name="Andreopoulos W."/>
            <person name="Pangilinan J."/>
            <person name="LaButti K."/>
            <person name="Riley R."/>
            <person name="Lipzen A."/>
            <person name="Clum A."/>
            <person name="Drula E."/>
            <person name="Henrissat B."/>
            <person name="Kohler A."/>
            <person name="Grigoriev I.V."/>
            <person name="Martin F.M."/>
            <person name="Hacquard S."/>
        </authorList>
    </citation>
    <scope>NUCLEOTIDE SEQUENCE</scope>
    <source>
        <strain evidence="1">MPI-CAGE-AT-0147</strain>
    </source>
</reference>
<dbReference type="Proteomes" id="UP000738349">
    <property type="component" value="Unassembled WGS sequence"/>
</dbReference>
<organism evidence="1 2">
    <name type="scientific">Dactylonectria macrodidyma</name>
    <dbReference type="NCBI Taxonomy" id="307937"/>
    <lineage>
        <taxon>Eukaryota</taxon>
        <taxon>Fungi</taxon>
        <taxon>Dikarya</taxon>
        <taxon>Ascomycota</taxon>
        <taxon>Pezizomycotina</taxon>
        <taxon>Sordariomycetes</taxon>
        <taxon>Hypocreomycetidae</taxon>
        <taxon>Hypocreales</taxon>
        <taxon>Nectriaceae</taxon>
        <taxon>Dactylonectria</taxon>
    </lineage>
</organism>
<keyword evidence="2" id="KW-1185">Reference proteome</keyword>
<proteinExistence type="predicted"/>
<comment type="caution">
    <text evidence="1">The sequence shown here is derived from an EMBL/GenBank/DDBJ whole genome shotgun (WGS) entry which is preliminary data.</text>
</comment>
<dbReference type="AlphaFoldDB" id="A0A9P9FSE2"/>
<gene>
    <name evidence="1" type="ORF">EDB81DRAFT_896492</name>
</gene>
<dbReference type="PANTHER" id="PTHR42085:SF2">
    <property type="entry name" value="F-BOX DOMAIN-CONTAINING PROTEIN"/>
    <property type="match status" value="1"/>
</dbReference>
<evidence type="ECO:0000313" key="2">
    <source>
        <dbReference type="Proteomes" id="UP000738349"/>
    </source>
</evidence>
<dbReference type="PANTHER" id="PTHR42085">
    <property type="entry name" value="F-BOX DOMAIN-CONTAINING PROTEIN"/>
    <property type="match status" value="1"/>
</dbReference>
<dbReference type="InterPro" id="IPR038883">
    <property type="entry name" value="AN11006-like"/>
</dbReference>
<protein>
    <submittedName>
        <fullName evidence="1">Uncharacterized protein</fullName>
    </submittedName>
</protein>